<dbReference type="RefSeq" id="WP_173301465.1">
    <property type="nucleotide sequence ID" value="NZ_JABRWQ010000004.1"/>
</dbReference>
<evidence type="ECO:0000313" key="2">
    <source>
        <dbReference type="EMBL" id="NRD23839.1"/>
    </source>
</evidence>
<dbReference type="Proteomes" id="UP000805085">
    <property type="component" value="Unassembled WGS sequence"/>
</dbReference>
<dbReference type="EMBL" id="JABRWQ010000004">
    <property type="protein sequence ID" value="NRD23839.1"/>
    <property type="molecule type" value="Genomic_DNA"/>
</dbReference>
<keyword evidence="1" id="KW-1133">Transmembrane helix</keyword>
<gene>
    <name evidence="2" type="ORF">HNV10_11335</name>
</gene>
<feature type="transmembrane region" description="Helical" evidence="1">
    <location>
        <begin position="7"/>
        <end position="24"/>
    </location>
</feature>
<keyword evidence="3" id="KW-1185">Reference proteome</keyword>
<name>A0ABX2E7T3_9FLAO</name>
<protein>
    <recommendedName>
        <fullName evidence="4">PH domain-containing protein</fullName>
    </recommendedName>
</protein>
<comment type="caution">
    <text evidence="2">The sequence shown here is derived from an EMBL/GenBank/DDBJ whole genome shotgun (WGS) entry which is preliminary data.</text>
</comment>
<sequence>MTKQILFDKFTFPLLAAFIGFLYLANKGDWQFAFIFSASMLFFLVLITFFKTDLYISNYICENGVHKFEYQRNFFKNKVLTLAIDSKSIDSYKFSFSYNSSSNSNRNTFNSIYLKYTDHEGDIDDKTFKFNNKDVFLKLVNELHNKKNEISTE</sequence>
<evidence type="ECO:0000256" key="1">
    <source>
        <dbReference type="SAM" id="Phobius"/>
    </source>
</evidence>
<reference evidence="2 3" key="1">
    <citation type="journal article" date="2015" name="Int. J. Syst. Evol. Microbiol.">
        <title>Winogradskyella litoriviva sp. nov., isolated from coastal seawater.</title>
        <authorList>
            <person name="Nedashkovskaya O.I."/>
            <person name="Kukhlevskiy A.D."/>
            <person name="Zhukova N.V."/>
            <person name="Kim S.J."/>
            <person name="Rhee S.K."/>
            <person name="Mikhailov V.V."/>
        </authorList>
    </citation>
    <scope>NUCLEOTIDE SEQUENCE [LARGE SCALE GENOMIC DNA]</scope>
    <source>
        <strain evidence="2 3">KMM6491</strain>
    </source>
</reference>
<organism evidence="2 3">
    <name type="scientific">Winogradskyella litoriviva</name>
    <dbReference type="NCBI Taxonomy" id="1220182"/>
    <lineage>
        <taxon>Bacteria</taxon>
        <taxon>Pseudomonadati</taxon>
        <taxon>Bacteroidota</taxon>
        <taxon>Flavobacteriia</taxon>
        <taxon>Flavobacteriales</taxon>
        <taxon>Flavobacteriaceae</taxon>
        <taxon>Winogradskyella</taxon>
    </lineage>
</organism>
<evidence type="ECO:0000313" key="3">
    <source>
        <dbReference type="Proteomes" id="UP000805085"/>
    </source>
</evidence>
<keyword evidence="1" id="KW-0472">Membrane</keyword>
<evidence type="ECO:0008006" key="4">
    <source>
        <dbReference type="Google" id="ProtNLM"/>
    </source>
</evidence>
<feature type="transmembrane region" description="Helical" evidence="1">
    <location>
        <begin position="30"/>
        <end position="50"/>
    </location>
</feature>
<proteinExistence type="predicted"/>
<keyword evidence="1" id="KW-0812">Transmembrane</keyword>
<accession>A0ABX2E7T3</accession>